<evidence type="ECO:0000313" key="1">
    <source>
        <dbReference type="EMBL" id="KAI4454307.1"/>
    </source>
</evidence>
<protein>
    <submittedName>
        <fullName evidence="1">Uncharacterized protein</fullName>
    </submittedName>
</protein>
<gene>
    <name evidence="1" type="ORF">MML48_9g00011693</name>
</gene>
<organism evidence="1 2">
    <name type="scientific">Holotrichia oblita</name>
    <name type="common">Chafer beetle</name>
    <dbReference type="NCBI Taxonomy" id="644536"/>
    <lineage>
        <taxon>Eukaryota</taxon>
        <taxon>Metazoa</taxon>
        <taxon>Ecdysozoa</taxon>
        <taxon>Arthropoda</taxon>
        <taxon>Hexapoda</taxon>
        <taxon>Insecta</taxon>
        <taxon>Pterygota</taxon>
        <taxon>Neoptera</taxon>
        <taxon>Endopterygota</taxon>
        <taxon>Coleoptera</taxon>
        <taxon>Polyphaga</taxon>
        <taxon>Scarabaeiformia</taxon>
        <taxon>Scarabaeidae</taxon>
        <taxon>Melolonthinae</taxon>
        <taxon>Holotrichia</taxon>
    </lineage>
</organism>
<dbReference type="EMBL" id="CM043023">
    <property type="protein sequence ID" value="KAI4454307.1"/>
    <property type="molecule type" value="Genomic_DNA"/>
</dbReference>
<sequence length="141" mass="16386">MVGEKQNKKRNCIKGYQENFICVFIWEKNSQSDNKGGRPSHGANKQLMISLWMFANQESYRSVADRFDVSISTAWEYFHKRLKLLQMVFKKEQEAIGGTHIPITQPHLMPNSYINRNKYHSIVLQGVCSANYMFIDCFAGK</sequence>
<dbReference type="Proteomes" id="UP001056778">
    <property type="component" value="Chromosome 9"/>
</dbReference>
<proteinExistence type="predicted"/>
<reference evidence="1" key="1">
    <citation type="submission" date="2022-04" db="EMBL/GenBank/DDBJ databases">
        <title>Chromosome-scale genome assembly of Holotrichia oblita Faldermann.</title>
        <authorList>
            <person name="Rongchong L."/>
        </authorList>
    </citation>
    <scope>NUCLEOTIDE SEQUENCE</scope>
    <source>
        <strain evidence="1">81SQS9</strain>
    </source>
</reference>
<accession>A0ACB9SKM4</accession>
<keyword evidence="2" id="KW-1185">Reference proteome</keyword>
<name>A0ACB9SKM4_HOLOL</name>
<evidence type="ECO:0000313" key="2">
    <source>
        <dbReference type="Proteomes" id="UP001056778"/>
    </source>
</evidence>
<comment type="caution">
    <text evidence="1">The sequence shown here is derived from an EMBL/GenBank/DDBJ whole genome shotgun (WGS) entry which is preliminary data.</text>
</comment>